<protein>
    <submittedName>
        <fullName evidence="2">Uncharacterized protein</fullName>
    </submittedName>
</protein>
<evidence type="ECO:0000256" key="1">
    <source>
        <dbReference type="SAM" id="MobiDB-lite"/>
    </source>
</evidence>
<evidence type="ECO:0000313" key="2">
    <source>
        <dbReference type="EMBL" id="EFN52080.1"/>
    </source>
</evidence>
<reference evidence="2 3" key="1">
    <citation type="journal article" date="2010" name="Plant Cell">
        <title>The Chlorella variabilis NC64A genome reveals adaptation to photosymbiosis, coevolution with viruses, and cryptic sex.</title>
        <authorList>
            <person name="Blanc G."/>
            <person name="Duncan G."/>
            <person name="Agarkova I."/>
            <person name="Borodovsky M."/>
            <person name="Gurnon J."/>
            <person name="Kuo A."/>
            <person name="Lindquist E."/>
            <person name="Lucas S."/>
            <person name="Pangilinan J."/>
            <person name="Polle J."/>
            <person name="Salamov A."/>
            <person name="Terry A."/>
            <person name="Yamada T."/>
            <person name="Dunigan D.D."/>
            <person name="Grigoriev I.V."/>
            <person name="Claverie J.M."/>
            <person name="Van Etten J.L."/>
        </authorList>
    </citation>
    <scope>NUCLEOTIDE SEQUENCE [LARGE SCALE GENOMIC DNA]</scope>
    <source>
        <strain evidence="2 3">NC64A</strain>
    </source>
</reference>
<dbReference type="KEGG" id="cvr:CHLNCDRAFT_139338"/>
<dbReference type="GeneID" id="17351562"/>
<dbReference type="AlphaFoldDB" id="E1ZQ21"/>
<keyword evidence="3" id="KW-1185">Reference proteome</keyword>
<dbReference type="Proteomes" id="UP000008141">
    <property type="component" value="Unassembled WGS sequence"/>
</dbReference>
<proteinExistence type="predicted"/>
<gene>
    <name evidence="2" type="ORF">CHLNCDRAFT_139338</name>
</gene>
<dbReference type="EMBL" id="GL433858">
    <property type="protein sequence ID" value="EFN52080.1"/>
    <property type="molecule type" value="Genomic_DNA"/>
</dbReference>
<accession>E1ZQ21</accession>
<name>E1ZQ21_CHLVA</name>
<feature type="compositionally biased region" description="Acidic residues" evidence="1">
    <location>
        <begin position="1"/>
        <end position="15"/>
    </location>
</feature>
<dbReference type="RefSeq" id="XP_005844182.1">
    <property type="nucleotide sequence ID" value="XM_005844120.1"/>
</dbReference>
<evidence type="ECO:0000313" key="3">
    <source>
        <dbReference type="Proteomes" id="UP000008141"/>
    </source>
</evidence>
<sequence length="99" mass="10498">MAQREDAEELPDEATEQPAGPREQPAAANERTAPELPPAITREARDAATAHFGASTAEEAAHILWRLKCVLLARNPLLAWGVAIPGGAQLQVQGAPSRV</sequence>
<dbReference type="InParanoid" id="E1ZQ21"/>
<organism evidence="3">
    <name type="scientific">Chlorella variabilis</name>
    <name type="common">Green alga</name>
    <dbReference type="NCBI Taxonomy" id="554065"/>
    <lineage>
        <taxon>Eukaryota</taxon>
        <taxon>Viridiplantae</taxon>
        <taxon>Chlorophyta</taxon>
        <taxon>core chlorophytes</taxon>
        <taxon>Trebouxiophyceae</taxon>
        <taxon>Chlorellales</taxon>
        <taxon>Chlorellaceae</taxon>
        <taxon>Chlorella clade</taxon>
        <taxon>Chlorella</taxon>
    </lineage>
</organism>
<feature type="region of interest" description="Disordered" evidence="1">
    <location>
        <begin position="1"/>
        <end position="47"/>
    </location>
</feature>